<dbReference type="EMBL" id="KV878211">
    <property type="protein sequence ID" value="OJJ36383.1"/>
    <property type="molecule type" value="Genomic_DNA"/>
</dbReference>
<feature type="domain" description="Fringe-like glycosyltransferase" evidence="12">
    <location>
        <begin position="181"/>
        <end position="263"/>
    </location>
</feature>
<protein>
    <recommendedName>
        <fullName evidence="4">N-acetylgalactosaminide beta-1,3-galactosyltransferase</fullName>
        <ecNumber evidence="4">2.4.1.122</ecNumber>
    </recommendedName>
</protein>
<keyword evidence="8" id="KW-0547">Nucleotide-binding</keyword>
<evidence type="ECO:0000313" key="13">
    <source>
        <dbReference type="EMBL" id="OJJ36383.1"/>
    </source>
</evidence>
<dbReference type="Proteomes" id="UP000184383">
    <property type="component" value="Unassembled WGS sequence"/>
</dbReference>
<dbReference type="Gene3D" id="3.90.550.50">
    <property type="match status" value="1"/>
</dbReference>
<evidence type="ECO:0000256" key="7">
    <source>
        <dbReference type="ARBA" id="ARBA00022692"/>
    </source>
</evidence>
<keyword evidence="7" id="KW-0812">Transmembrane</keyword>
<dbReference type="GO" id="GO:0000166">
    <property type="term" value="F:nucleotide binding"/>
    <property type="evidence" value="ECO:0007669"/>
    <property type="project" value="UniProtKB-KW"/>
</dbReference>
<evidence type="ECO:0000259" key="12">
    <source>
        <dbReference type="Pfam" id="PF02434"/>
    </source>
</evidence>
<keyword evidence="9" id="KW-0735">Signal-anchor</keyword>
<evidence type="ECO:0000256" key="10">
    <source>
        <dbReference type="ARBA" id="ARBA00022989"/>
    </source>
</evidence>
<dbReference type="GO" id="GO:0016020">
    <property type="term" value="C:membrane"/>
    <property type="evidence" value="ECO:0007669"/>
    <property type="project" value="UniProtKB-SubCell"/>
</dbReference>
<evidence type="ECO:0000256" key="1">
    <source>
        <dbReference type="ARBA" id="ARBA00004606"/>
    </source>
</evidence>
<keyword evidence="11" id="KW-0472">Membrane</keyword>
<dbReference type="GO" id="GO:0016263">
    <property type="term" value="F:glycoprotein-N-acetylgalactosamine 3-beta-galactosyltransferase activity"/>
    <property type="evidence" value="ECO:0007669"/>
    <property type="project" value="UniProtKB-EC"/>
</dbReference>
<dbReference type="EC" id="2.4.1.122" evidence="4"/>
<dbReference type="VEuPathDB" id="FungiDB:ASPWEDRAFT_37949"/>
<evidence type="ECO:0000256" key="3">
    <source>
        <dbReference type="ARBA" id="ARBA00006462"/>
    </source>
</evidence>
<dbReference type="InterPro" id="IPR026050">
    <property type="entry name" value="C1GALT1/C1GALT1_chp1"/>
</dbReference>
<dbReference type="STRING" id="1073089.A0A1L9RNB4"/>
<sequence length="470" mass="52801">MPMLTASRRITVPGLVLFALIVLSVLSLRGPPNARLLSHTPSFSSSPPENEPDYWTWDTVSRFRPSPSGAPAKDACAAFPTELLSRVQVVLKIGASEPRDRIETQLATVTRCISNLIIVSDRDEQIQSHHAHDVIGSLPVSYHINNTDFDAYETLSRNTQQSKIDGAQGWRLDRFKFLPMVERAYEINPSAKWFVFLESDTFLFWDNLFRLLDHYNPDAPVYMGSPSPGSRDKDETTWFAYGGAGFVISTAAVQKLVHRESGPYGEYTSPSLSERYEDMVRGDCCGDSVLGWALYQAGVKLTGLWPMFNPHALHGIPFDDAYWCQPVITLHKSLLKDLEGLSEFALKWNRKEPILYSDLLDYLQLGTFSQRTEWDNGDWGGWQEPDSPGHASMEACKAACHDHPTCLQYTYDSSGHCVFVGTVRLGGAKKALPDGSRLSSGWDVQKIAAWRKARECEKPLWMKPSITRIF</sequence>
<evidence type="ECO:0000256" key="11">
    <source>
        <dbReference type="ARBA" id="ARBA00023136"/>
    </source>
</evidence>
<evidence type="ECO:0000256" key="9">
    <source>
        <dbReference type="ARBA" id="ARBA00022968"/>
    </source>
</evidence>
<comment type="similarity">
    <text evidence="3">Belongs to the glycosyltransferase 31 family. Beta3-Gal-T subfamily.</text>
</comment>
<proteinExistence type="inferred from homology"/>
<accession>A0A1L9RNB4</accession>
<evidence type="ECO:0000256" key="5">
    <source>
        <dbReference type="ARBA" id="ARBA00022676"/>
    </source>
</evidence>
<dbReference type="OrthoDB" id="414175at2759"/>
<dbReference type="PANTHER" id="PTHR23033:SF43">
    <property type="entry name" value="APPLE DOMAIN-CONTAINING PROTEIN"/>
    <property type="match status" value="1"/>
</dbReference>
<evidence type="ECO:0000313" key="14">
    <source>
        <dbReference type="Proteomes" id="UP000184383"/>
    </source>
</evidence>
<reference evidence="14" key="1">
    <citation type="journal article" date="2017" name="Genome Biol.">
        <title>Comparative genomics reveals high biological diversity and specific adaptations in the industrially and medically important fungal genus Aspergillus.</title>
        <authorList>
            <person name="de Vries R.P."/>
            <person name="Riley R."/>
            <person name="Wiebenga A."/>
            <person name="Aguilar-Osorio G."/>
            <person name="Amillis S."/>
            <person name="Uchima C.A."/>
            <person name="Anderluh G."/>
            <person name="Asadollahi M."/>
            <person name="Askin M."/>
            <person name="Barry K."/>
            <person name="Battaglia E."/>
            <person name="Bayram O."/>
            <person name="Benocci T."/>
            <person name="Braus-Stromeyer S.A."/>
            <person name="Caldana C."/>
            <person name="Canovas D."/>
            <person name="Cerqueira G.C."/>
            <person name="Chen F."/>
            <person name="Chen W."/>
            <person name="Choi C."/>
            <person name="Clum A."/>
            <person name="Dos Santos R.A."/>
            <person name="Damasio A.R."/>
            <person name="Diallinas G."/>
            <person name="Emri T."/>
            <person name="Fekete E."/>
            <person name="Flipphi M."/>
            <person name="Freyberg S."/>
            <person name="Gallo A."/>
            <person name="Gournas C."/>
            <person name="Habgood R."/>
            <person name="Hainaut M."/>
            <person name="Harispe M.L."/>
            <person name="Henrissat B."/>
            <person name="Hilden K.S."/>
            <person name="Hope R."/>
            <person name="Hossain A."/>
            <person name="Karabika E."/>
            <person name="Karaffa L."/>
            <person name="Karanyi Z."/>
            <person name="Krasevec N."/>
            <person name="Kuo A."/>
            <person name="Kusch H."/>
            <person name="LaButti K."/>
            <person name="Lagendijk E.L."/>
            <person name="Lapidus A."/>
            <person name="Levasseur A."/>
            <person name="Lindquist E."/>
            <person name="Lipzen A."/>
            <person name="Logrieco A.F."/>
            <person name="MacCabe A."/>
            <person name="Maekelae M.R."/>
            <person name="Malavazi I."/>
            <person name="Melin P."/>
            <person name="Meyer V."/>
            <person name="Mielnichuk N."/>
            <person name="Miskei M."/>
            <person name="Molnar A.P."/>
            <person name="Mule G."/>
            <person name="Ngan C.Y."/>
            <person name="Orejas M."/>
            <person name="Orosz E."/>
            <person name="Ouedraogo J.P."/>
            <person name="Overkamp K.M."/>
            <person name="Park H.-S."/>
            <person name="Perrone G."/>
            <person name="Piumi F."/>
            <person name="Punt P.J."/>
            <person name="Ram A.F."/>
            <person name="Ramon A."/>
            <person name="Rauscher S."/>
            <person name="Record E."/>
            <person name="Riano-Pachon D.M."/>
            <person name="Robert V."/>
            <person name="Roehrig J."/>
            <person name="Ruller R."/>
            <person name="Salamov A."/>
            <person name="Salih N.S."/>
            <person name="Samson R.A."/>
            <person name="Sandor E."/>
            <person name="Sanguinetti M."/>
            <person name="Schuetze T."/>
            <person name="Sepcic K."/>
            <person name="Shelest E."/>
            <person name="Sherlock G."/>
            <person name="Sophianopoulou V."/>
            <person name="Squina F.M."/>
            <person name="Sun H."/>
            <person name="Susca A."/>
            <person name="Todd R.B."/>
            <person name="Tsang A."/>
            <person name="Unkles S.E."/>
            <person name="van de Wiele N."/>
            <person name="van Rossen-Uffink D."/>
            <person name="Oliveira J.V."/>
            <person name="Vesth T.C."/>
            <person name="Visser J."/>
            <person name="Yu J.-H."/>
            <person name="Zhou M."/>
            <person name="Andersen M.R."/>
            <person name="Archer D.B."/>
            <person name="Baker S.E."/>
            <person name="Benoit I."/>
            <person name="Brakhage A.A."/>
            <person name="Braus G.H."/>
            <person name="Fischer R."/>
            <person name="Frisvad J.C."/>
            <person name="Goldman G.H."/>
            <person name="Houbraken J."/>
            <person name="Oakley B."/>
            <person name="Pocsi I."/>
            <person name="Scazzocchio C."/>
            <person name="Seiboth B."/>
            <person name="vanKuyk P.A."/>
            <person name="Wortman J."/>
            <person name="Dyer P.S."/>
            <person name="Grigoriev I.V."/>
        </authorList>
    </citation>
    <scope>NUCLEOTIDE SEQUENCE [LARGE SCALE GENOMIC DNA]</scope>
    <source>
        <strain evidence="14">DTO 134E9</strain>
    </source>
</reference>
<dbReference type="RefSeq" id="XP_040690059.1">
    <property type="nucleotide sequence ID" value="XM_040834798.1"/>
</dbReference>
<evidence type="ECO:0000256" key="4">
    <source>
        <dbReference type="ARBA" id="ARBA00012557"/>
    </source>
</evidence>
<comment type="subcellular location">
    <subcellularLocation>
        <location evidence="1">Membrane</location>
        <topology evidence="1">Single-pass type II membrane protein</topology>
    </subcellularLocation>
</comment>
<keyword evidence="14" id="KW-1185">Reference proteome</keyword>
<dbReference type="PANTHER" id="PTHR23033">
    <property type="entry name" value="BETA1,3-GALACTOSYLTRANSFERASE"/>
    <property type="match status" value="1"/>
</dbReference>
<keyword evidence="6" id="KW-0808">Transferase</keyword>
<name>A0A1L9RNB4_ASPWE</name>
<dbReference type="AlphaFoldDB" id="A0A1L9RNB4"/>
<keyword evidence="5" id="KW-0328">Glycosyltransferase</keyword>
<keyword evidence="10" id="KW-1133">Transmembrane helix</keyword>
<dbReference type="Pfam" id="PF02434">
    <property type="entry name" value="Fringe"/>
    <property type="match status" value="1"/>
</dbReference>
<evidence type="ECO:0000256" key="6">
    <source>
        <dbReference type="ARBA" id="ARBA00022679"/>
    </source>
</evidence>
<dbReference type="InterPro" id="IPR003378">
    <property type="entry name" value="Fringe-like_glycosylTrfase"/>
</dbReference>
<gene>
    <name evidence="13" type="ORF">ASPWEDRAFT_37949</name>
</gene>
<comment type="pathway">
    <text evidence="2">Protein modification; protein glycosylation.</text>
</comment>
<organism evidence="13 14">
    <name type="scientific">Aspergillus wentii DTO 134E9</name>
    <dbReference type="NCBI Taxonomy" id="1073089"/>
    <lineage>
        <taxon>Eukaryota</taxon>
        <taxon>Fungi</taxon>
        <taxon>Dikarya</taxon>
        <taxon>Ascomycota</taxon>
        <taxon>Pezizomycotina</taxon>
        <taxon>Eurotiomycetes</taxon>
        <taxon>Eurotiomycetidae</taxon>
        <taxon>Eurotiales</taxon>
        <taxon>Aspergillaceae</taxon>
        <taxon>Aspergillus</taxon>
        <taxon>Aspergillus subgen. Cremei</taxon>
    </lineage>
</organism>
<evidence type="ECO:0000256" key="8">
    <source>
        <dbReference type="ARBA" id="ARBA00022741"/>
    </source>
</evidence>
<evidence type="ECO:0000256" key="2">
    <source>
        <dbReference type="ARBA" id="ARBA00004922"/>
    </source>
</evidence>
<dbReference type="GeneID" id="63750646"/>